<accession>A0ABD1XN86</accession>
<dbReference type="EMBL" id="JBHFFA010000008">
    <property type="protein sequence ID" value="KAL2610417.1"/>
    <property type="molecule type" value="Genomic_DNA"/>
</dbReference>
<protein>
    <submittedName>
        <fullName evidence="1">Uncharacterized protein</fullName>
    </submittedName>
</protein>
<keyword evidence="2" id="KW-1185">Reference proteome</keyword>
<dbReference type="AlphaFoldDB" id="A0ABD1XN86"/>
<proteinExistence type="predicted"/>
<organism evidence="1 2">
    <name type="scientific">Riccia fluitans</name>
    <dbReference type="NCBI Taxonomy" id="41844"/>
    <lineage>
        <taxon>Eukaryota</taxon>
        <taxon>Viridiplantae</taxon>
        <taxon>Streptophyta</taxon>
        <taxon>Embryophyta</taxon>
        <taxon>Marchantiophyta</taxon>
        <taxon>Marchantiopsida</taxon>
        <taxon>Marchantiidae</taxon>
        <taxon>Marchantiales</taxon>
        <taxon>Ricciaceae</taxon>
        <taxon>Riccia</taxon>
    </lineage>
</organism>
<evidence type="ECO:0000313" key="1">
    <source>
        <dbReference type="EMBL" id="KAL2610417.1"/>
    </source>
</evidence>
<dbReference type="Proteomes" id="UP001605036">
    <property type="component" value="Unassembled WGS sequence"/>
</dbReference>
<evidence type="ECO:0000313" key="2">
    <source>
        <dbReference type="Proteomes" id="UP001605036"/>
    </source>
</evidence>
<comment type="caution">
    <text evidence="1">The sequence shown here is derived from an EMBL/GenBank/DDBJ whole genome shotgun (WGS) entry which is preliminary data.</text>
</comment>
<name>A0ABD1XN86_9MARC</name>
<gene>
    <name evidence="1" type="ORF">R1flu_028990</name>
</gene>
<sequence>MLLTDHPVSRQVWRAILCASALRQPEFVSQLMNSSPFRSLVHTARDEDDYTDLYRVWCQHFCGAPWLSFFHSRAVDRSGKMTFPSLRLGSPTFPHAPIAKINQAITSISTDSEVKKKSSVIKSPSSSLSFFLSPVPQLKERTMRSRSH</sequence>
<reference evidence="1 2" key="1">
    <citation type="submission" date="2024-09" db="EMBL/GenBank/DDBJ databases">
        <title>Chromosome-scale assembly of Riccia fluitans.</title>
        <authorList>
            <person name="Paukszto L."/>
            <person name="Sawicki J."/>
            <person name="Karawczyk K."/>
            <person name="Piernik-Szablinska J."/>
            <person name="Szczecinska M."/>
            <person name="Mazdziarz M."/>
        </authorList>
    </citation>
    <scope>NUCLEOTIDE SEQUENCE [LARGE SCALE GENOMIC DNA]</scope>
    <source>
        <strain evidence="1">Rf_01</strain>
        <tissue evidence="1">Aerial parts of the thallus</tissue>
    </source>
</reference>